<organism evidence="6 7">
    <name type="scientific">Catenovulum sediminis</name>
    <dbReference type="NCBI Taxonomy" id="1740262"/>
    <lineage>
        <taxon>Bacteria</taxon>
        <taxon>Pseudomonadati</taxon>
        <taxon>Pseudomonadota</taxon>
        <taxon>Gammaproteobacteria</taxon>
        <taxon>Alteromonadales</taxon>
        <taxon>Alteromonadaceae</taxon>
        <taxon>Catenovulum</taxon>
    </lineage>
</organism>
<dbReference type="PRINTS" id="PR00038">
    <property type="entry name" value="HTHLUXR"/>
</dbReference>
<dbReference type="Gene3D" id="3.40.50.2300">
    <property type="match status" value="1"/>
</dbReference>
<keyword evidence="2" id="KW-0238">DNA-binding</keyword>
<evidence type="ECO:0000259" key="5">
    <source>
        <dbReference type="PROSITE" id="PS50110"/>
    </source>
</evidence>
<accession>A0ABV1RN02</accession>
<feature type="domain" description="Response regulatory" evidence="5">
    <location>
        <begin position="6"/>
        <end position="122"/>
    </location>
</feature>
<gene>
    <name evidence="6" type="ORF">ABS311_20670</name>
</gene>
<sequence>MADKRRIVLIDDHHLVRAGLRSLLEDTEGYEVVGEGDDGSVALDLIASRQPDVLITDIAMKHKTGLAILPDIKRQYPDLPVILLSMHASKDYLQEAFEKGAQAYLLKDSAEIELELALAAVFRGERYVSPKLSEAMLEALSGNTQEADGQPKQAIPLTDRQIEILRLIALGKGTKEIAFDLHLSAKTIESHRAQIMERLGIRDVANLVRYALKTGIIDLDEE</sequence>
<dbReference type="Pfam" id="PF00196">
    <property type="entry name" value="GerE"/>
    <property type="match status" value="1"/>
</dbReference>
<proteinExistence type="predicted"/>
<reference evidence="6 7" key="1">
    <citation type="submission" date="2024-06" db="EMBL/GenBank/DDBJ databases">
        <authorList>
            <person name="Chen R.Y."/>
        </authorList>
    </citation>
    <scope>NUCLEOTIDE SEQUENCE [LARGE SCALE GENOMIC DNA]</scope>
    <source>
        <strain evidence="6 7">D2</strain>
    </source>
</reference>
<evidence type="ECO:0000256" key="3">
    <source>
        <dbReference type="PROSITE-ProRule" id="PRU00169"/>
    </source>
</evidence>
<comment type="caution">
    <text evidence="6">The sequence shown here is derived from an EMBL/GenBank/DDBJ whole genome shotgun (WGS) entry which is preliminary data.</text>
</comment>
<dbReference type="SMART" id="SM00421">
    <property type="entry name" value="HTH_LUXR"/>
    <property type="match status" value="1"/>
</dbReference>
<dbReference type="Pfam" id="PF00072">
    <property type="entry name" value="Response_reg"/>
    <property type="match status" value="1"/>
</dbReference>
<evidence type="ECO:0000256" key="2">
    <source>
        <dbReference type="ARBA" id="ARBA00023125"/>
    </source>
</evidence>
<dbReference type="PROSITE" id="PS50043">
    <property type="entry name" value="HTH_LUXR_2"/>
    <property type="match status" value="1"/>
</dbReference>
<dbReference type="SUPFAM" id="SSF46894">
    <property type="entry name" value="C-terminal effector domain of the bipartite response regulators"/>
    <property type="match status" value="1"/>
</dbReference>
<evidence type="ECO:0000313" key="7">
    <source>
        <dbReference type="Proteomes" id="UP001467690"/>
    </source>
</evidence>
<dbReference type="RefSeq" id="WP_143870830.1">
    <property type="nucleotide sequence ID" value="NZ_CP041660.1"/>
</dbReference>
<name>A0ABV1RN02_9ALTE</name>
<dbReference type="InterPro" id="IPR039420">
    <property type="entry name" value="WalR-like"/>
</dbReference>
<dbReference type="SMART" id="SM00448">
    <property type="entry name" value="REC"/>
    <property type="match status" value="1"/>
</dbReference>
<dbReference type="EMBL" id="JBELOE010000287">
    <property type="protein sequence ID" value="MER2494294.1"/>
    <property type="molecule type" value="Genomic_DNA"/>
</dbReference>
<dbReference type="CDD" id="cd06170">
    <property type="entry name" value="LuxR_C_like"/>
    <property type="match status" value="1"/>
</dbReference>
<keyword evidence="1 3" id="KW-0597">Phosphoprotein</keyword>
<protein>
    <submittedName>
        <fullName evidence="6">Response regulator transcription factor</fullName>
    </submittedName>
</protein>
<evidence type="ECO:0000256" key="1">
    <source>
        <dbReference type="ARBA" id="ARBA00022553"/>
    </source>
</evidence>
<dbReference type="SUPFAM" id="SSF52172">
    <property type="entry name" value="CheY-like"/>
    <property type="match status" value="1"/>
</dbReference>
<dbReference type="InterPro" id="IPR001789">
    <property type="entry name" value="Sig_transdc_resp-reg_receiver"/>
</dbReference>
<keyword evidence="7" id="KW-1185">Reference proteome</keyword>
<feature type="domain" description="HTH luxR-type" evidence="4">
    <location>
        <begin position="150"/>
        <end position="215"/>
    </location>
</feature>
<dbReference type="InterPro" id="IPR000792">
    <property type="entry name" value="Tscrpt_reg_LuxR_C"/>
</dbReference>
<dbReference type="PANTHER" id="PTHR43214">
    <property type="entry name" value="TWO-COMPONENT RESPONSE REGULATOR"/>
    <property type="match status" value="1"/>
</dbReference>
<evidence type="ECO:0000313" key="6">
    <source>
        <dbReference type="EMBL" id="MER2494294.1"/>
    </source>
</evidence>
<dbReference type="Proteomes" id="UP001467690">
    <property type="component" value="Unassembled WGS sequence"/>
</dbReference>
<dbReference type="InterPro" id="IPR016032">
    <property type="entry name" value="Sig_transdc_resp-reg_C-effctor"/>
</dbReference>
<feature type="modified residue" description="4-aspartylphosphate" evidence="3">
    <location>
        <position position="57"/>
    </location>
</feature>
<dbReference type="PROSITE" id="PS50110">
    <property type="entry name" value="RESPONSE_REGULATORY"/>
    <property type="match status" value="1"/>
</dbReference>
<dbReference type="InterPro" id="IPR058245">
    <property type="entry name" value="NreC/VraR/RcsB-like_REC"/>
</dbReference>
<dbReference type="PANTHER" id="PTHR43214:SF43">
    <property type="entry name" value="TWO-COMPONENT RESPONSE REGULATOR"/>
    <property type="match status" value="1"/>
</dbReference>
<dbReference type="CDD" id="cd17535">
    <property type="entry name" value="REC_NarL-like"/>
    <property type="match status" value="1"/>
</dbReference>
<evidence type="ECO:0000259" key="4">
    <source>
        <dbReference type="PROSITE" id="PS50043"/>
    </source>
</evidence>
<dbReference type="InterPro" id="IPR011006">
    <property type="entry name" value="CheY-like_superfamily"/>
</dbReference>